<sequence>MSAARCEDYEAVQEEMGLAKHKFLKHVECRWLSLQPAVLRILEQLEGLKRYFLTFLPEKQPSVNSIQRYIRITHQLQSDDLVAQMHFSISVADIFNSFLSFPE</sequence>
<protein>
    <submittedName>
        <fullName evidence="1">Uncharacterized protein</fullName>
    </submittedName>
</protein>
<dbReference type="Proteomes" id="UP001159427">
    <property type="component" value="Unassembled WGS sequence"/>
</dbReference>
<proteinExistence type="predicted"/>
<keyword evidence="2" id="KW-1185">Reference proteome</keyword>
<evidence type="ECO:0000313" key="2">
    <source>
        <dbReference type="Proteomes" id="UP001159427"/>
    </source>
</evidence>
<dbReference type="EMBL" id="CALNXI010000183">
    <property type="protein sequence ID" value="CAH3021474.1"/>
    <property type="molecule type" value="Genomic_DNA"/>
</dbReference>
<reference evidence="1 2" key="1">
    <citation type="submission" date="2022-05" db="EMBL/GenBank/DDBJ databases">
        <authorList>
            <consortium name="Genoscope - CEA"/>
            <person name="William W."/>
        </authorList>
    </citation>
    <scope>NUCLEOTIDE SEQUENCE [LARGE SCALE GENOMIC DNA]</scope>
</reference>
<dbReference type="PANTHER" id="PTHR37162:SF1">
    <property type="entry name" value="BED-TYPE DOMAIN-CONTAINING PROTEIN"/>
    <property type="match status" value="1"/>
</dbReference>
<organism evidence="1 2">
    <name type="scientific">Porites evermanni</name>
    <dbReference type="NCBI Taxonomy" id="104178"/>
    <lineage>
        <taxon>Eukaryota</taxon>
        <taxon>Metazoa</taxon>
        <taxon>Cnidaria</taxon>
        <taxon>Anthozoa</taxon>
        <taxon>Hexacorallia</taxon>
        <taxon>Scleractinia</taxon>
        <taxon>Fungiina</taxon>
        <taxon>Poritidae</taxon>
        <taxon>Porites</taxon>
    </lineage>
</organism>
<evidence type="ECO:0000313" key="1">
    <source>
        <dbReference type="EMBL" id="CAH3021474.1"/>
    </source>
</evidence>
<accession>A0ABN8M042</accession>
<comment type="caution">
    <text evidence="1">The sequence shown here is derived from an EMBL/GenBank/DDBJ whole genome shotgun (WGS) entry which is preliminary data.</text>
</comment>
<dbReference type="PANTHER" id="PTHR37162">
    <property type="entry name" value="HAT FAMILY DIMERISATION DOMAINCONTAINING PROTEIN-RELATED"/>
    <property type="match status" value="1"/>
</dbReference>
<name>A0ABN8M042_9CNID</name>
<gene>
    <name evidence="1" type="ORF">PEVE_00011487</name>
</gene>